<evidence type="ECO:0000259" key="2">
    <source>
        <dbReference type="Pfam" id="PF13204"/>
    </source>
</evidence>
<dbReference type="AlphaFoldDB" id="A0A385TGK5"/>
<organism evidence="3 4">
    <name type="scientific">Paenibacillus lautus</name>
    <name type="common">Bacillus lautus</name>
    <dbReference type="NCBI Taxonomy" id="1401"/>
    <lineage>
        <taxon>Bacteria</taxon>
        <taxon>Bacillati</taxon>
        <taxon>Bacillota</taxon>
        <taxon>Bacilli</taxon>
        <taxon>Bacillales</taxon>
        <taxon>Paenibacillaceae</taxon>
        <taxon>Paenibacillus</taxon>
    </lineage>
</organism>
<dbReference type="KEGG" id="plw:D5F53_05665"/>
<accession>A0A385TGK5</accession>
<dbReference type="RefSeq" id="WP_119846868.1">
    <property type="nucleotide sequence ID" value="NZ_CP032412.1"/>
</dbReference>
<dbReference type="SUPFAM" id="SSF51445">
    <property type="entry name" value="(Trans)glycosidases"/>
    <property type="match status" value="1"/>
</dbReference>
<dbReference type="PANTHER" id="PTHR37836:SF3">
    <property type="entry name" value="ENDOGLUCANASE"/>
    <property type="match status" value="1"/>
</dbReference>
<dbReference type="PANTHER" id="PTHR37836">
    <property type="entry name" value="LMO1036 PROTEIN"/>
    <property type="match status" value="1"/>
</dbReference>
<feature type="domain" description="Putative collagen-binding" evidence="1">
    <location>
        <begin position="354"/>
        <end position="442"/>
    </location>
</feature>
<evidence type="ECO:0000259" key="1">
    <source>
        <dbReference type="Pfam" id="PF12904"/>
    </source>
</evidence>
<keyword evidence="4" id="KW-1185">Reference proteome</keyword>
<protein>
    <submittedName>
        <fullName evidence="3">DUF4038 domain-containing protein</fullName>
    </submittedName>
</protein>
<evidence type="ECO:0000313" key="4">
    <source>
        <dbReference type="Proteomes" id="UP000266552"/>
    </source>
</evidence>
<name>A0A385TGK5_PAELA</name>
<dbReference type="Pfam" id="PF12904">
    <property type="entry name" value="Collagen_bind_2"/>
    <property type="match status" value="1"/>
</dbReference>
<gene>
    <name evidence="3" type="ORF">D5F53_05665</name>
</gene>
<dbReference type="Gene3D" id="3.20.20.80">
    <property type="entry name" value="Glycosidases"/>
    <property type="match status" value="1"/>
</dbReference>
<evidence type="ECO:0000313" key="3">
    <source>
        <dbReference type="EMBL" id="AYB42799.1"/>
    </source>
</evidence>
<dbReference type="EMBL" id="CP032412">
    <property type="protein sequence ID" value="AYB42799.1"/>
    <property type="molecule type" value="Genomic_DNA"/>
</dbReference>
<feature type="domain" description="Apiosidase-like catalytic" evidence="2">
    <location>
        <begin position="13"/>
        <end position="348"/>
    </location>
</feature>
<dbReference type="InterPro" id="IPR017853">
    <property type="entry name" value="GH"/>
</dbReference>
<reference evidence="3 4" key="1">
    <citation type="submission" date="2018-09" db="EMBL/GenBank/DDBJ databases">
        <title>Genome Sequence of Paenibacillus lautus Strain E7593-69, Azo Dye-Degrading Bacteria, Isolated from Commercial Tattoo Inks.</title>
        <authorList>
            <person name="Nho S.W."/>
            <person name="Kim S.-J."/>
            <person name="Kweon O."/>
            <person name="Cerniglia C.E."/>
        </authorList>
    </citation>
    <scope>NUCLEOTIDE SEQUENCE [LARGE SCALE GENOMIC DNA]</scope>
    <source>
        <strain evidence="3 4">E7593-69</strain>
    </source>
</reference>
<dbReference type="Proteomes" id="UP000266552">
    <property type="component" value="Chromosome"/>
</dbReference>
<proteinExistence type="predicted"/>
<dbReference type="Pfam" id="PF13204">
    <property type="entry name" value="Apiosidase"/>
    <property type="match status" value="1"/>
</dbReference>
<dbReference type="InterPro" id="IPR025277">
    <property type="entry name" value="Apiosidase-like_cat_dom"/>
</dbReference>
<dbReference type="InterPro" id="IPR024749">
    <property type="entry name" value="Collagen-bd_put"/>
</dbReference>
<sequence length="447" mass="50458">MDYSGGVQKLRISDNGRFLIRADGSPFFWLGDTAWNLFHKLSRSDAEAYLKTRAEQKFNVIQVAALAEPDGVRTGNHYGRRPLKCNGDGHFDPGLSDTDEGYSYWDHVDHVIRTASTLGLYVAFLPTWGDKFNQLSGKGPEIFTKDNAYVYGSWLGQRYKNDDNVIWVLGGDRPLQNRRHFDIIEGLANGLKDGGEGTCLMTFHPKGSASSSYHLHEENWLDFNMVQSGHGDGERDNYRLIEEDYTRSPIKPVLDAEPCYEDFPRGFQSERGYFDDADVRKAAYYAVFAGAFGHTYGHQSVWAMSDGMYDSFEMKGQGSFFIMDWKTALDRPGARQMRHLKTLMESLDSPLDRVPDQELIADNWKGSNYMAATRGETYALIYCPSGLYVRVVMGRIAGSQVMASWYRPATGEWFGIGMFNNQGTVTFTAPSSGRGQDWVLFLKSDKV</sequence>